<reference evidence="2 3" key="1">
    <citation type="submission" date="2019-07" db="EMBL/GenBank/DDBJ databases">
        <title>Thalassofilum flectens gen. nov., sp. nov., a novel moderate thermophilic anaerobe from a shallow sea hot spring in Kunashir Island (Russia), representing a new family in the order Bacteroidales, and proposal of Thalassofilacea fam. nov.</title>
        <authorList>
            <person name="Kochetkova T.V."/>
            <person name="Podosokorskaya O.A."/>
            <person name="Novikov A."/>
            <person name="Elcheninov A.G."/>
            <person name="Toshchakov S.V."/>
            <person name="Kublanov I.V."/>
        </authorList>
    </citation>
    <scope>NUCLEOTIDE SEQUENCE [LARGE SCALE GENOMIC DNA]</scope>
    <source>
        <strain evidence="2 3">38-H</strain>
    </source>
</reference>
<dbReference type="InterPro" id="IPR029063">
    <property type="entry name" value="SAM-dependent_MTases_sf"/>
</dbReference>
<dbReference type="InterPro" id="IPR000780">
    <property type="entry name" value="CheR_MeTrfase"/>
</dbReference>
<dbReference type="PRINTS" id="PR00996">
    <property type="entry name" value="CHERMTFRASE"/>
</dbReference>
<proteinExistence type="predicted"/>
<dbReference type="Gene3D" id="3.40.50.150">
    <property type="entry name" value="Vaccinia Virus protein VP39"/>
    <property type="match status" value="1"/>
</dbReference>
<accession>A0A7D4BIQ6</accession>
<dbReference type="RefSeq" id="WP_173072475.1">
    <property type="nucleotide sequence ID" value="NZ_CP041345.1"/>
</dbReference>
<gene>
    <name evidence="2" type="ORF">FHG85_01305</name>
</gene>
<dbReference type="SUPFAM" id="SSF53335">
    <property type="entry name" value="S-adenosyl-L-methionine-dependent methyltransferases"/>
    <property type="match status" value="1"/>
</dbReference>
<keyword evidence="3" id="KW-1185">Reference proteome</keyword>
<organism evidence="2 3">
    <name type="scientific">Tenuifilum thalassicum</name>
    <dbReference type="NCBI Taxonomy" id="2590900"/>
    <lineage>
        <taxon>Bacteria</taxon>
        <taxon>Pseudomonadati</taxon>
        <taxon>Bacteroidota</taxon>
        <taxon>Bacteroidia</taxon>
        <taxon>Bacteroidales</taxon>
        <taxon>Tenuifilaceae</taxon>
        <taxon>Tenuifilum</taxon>
    </lineage>
</organism>
<dbReference type="PANTHER" id="PTHR24422:SF8">
    <property type="entry name" value="CHEMOTAXIS PROTEIN"/>
    <property type="match status" value="1"/>
</dbReference>
<evidence type="ECO:0000259" key="1">
    <source>
        <dbReference type="PROSITE" id="PS50123"/>
    </source>
</evidence>
<dbReference type="EMBL" id="CP041345">
    <property type="protein sequence ID" value="QKG78959.1"/>
    <property type="molecule type" value="Genomic_DNA"/>
</dbReference>
<dbReference type="GO" id="GO:0008757">
    <property type="term" value="F:S-adenosylmethionine-dependent methyltransferase activity"/>
    <property type="evidence" value="ECO:0007669"/>
    <property type="project" value="InterPro"/>
</dbReference>
<dbReference type="PROSITE" id="PS50123">
    <property type="entry name" value="CHER"/>
    <property type="match status" value="1"/>
</dbReference>
<dbReference type="KEGG" id="ttz:FHG85_01305"/>
<dbReference type="InterPro" id="IPR050903">
    <property type="entry name" value="Bact_Chemotaxis_MeTrfase"/>
</dbReference>
<dbReference type="Pfam" id="PF01739">
    <property type="entry name" value="CheR"/>
    <property type="match status" value="1"/>
</dbReference>
<feature type="domain" description="CheR-type methyltransferase" evidence="1">
    <location>
        <begin position="1"/>
        <end position="278"/>
    </location>
</feature>
<name>A0A7D4BIQ6_9BACT</name>
<evidence type="ECO:0000313" key="3">
    <source>
        <dbReference type="Proteomes" id="UP000500961"/>
    </source>
</evidence>
<protein>
    <recommendedName>
        <fullName evidence="1">CheR-type methyltransferase domain-containing protein</fullName>
    </recommendedName>
</protein>
<dbReference type="AlphaFoldDB" id="A0A7D4BIQ6"/>
<dbReference type="Proteomes" id="UP000500961">
    <property type="component" value="Chromosome"/>
</dbReference>
<evidence type="ECO:0000313" key="2">
    <source>
        <dbReference type="EMBL" id="QKG78959.1"/>
    </source>
</evidence>
<dbReference type="SMART" id="SM00138">
    <property type="entry name" value="MeTrc"/>
    <property type="match status" value="1"/>
</dbReference>
<dbReference type="InterPro" id="IPR022642">
    <property type="entry name" value="CheR_C"/>
</dbReference>
<sequence length="278" mass="32371">MQIRYEIGIVDTRNVIKTLLDEYGLDFRDYALTSFKRRLEHIISLYALRDGEGLIAKLKNNKEFIDEFLYHIYPETSEMFRDPSFWRALRDEIIPELLKGSPTKPRIWIAAFDSGEELYSLAITLHELNLLDKVNIYCNILSEKNIVRITSGQLDPKDMEINEANYMRFNDKGKYSNYYQAEGGNIKFNVELIKDVKFVKQNSLIEENPGATKLIIFRNQAIYYNQTLTDKIIERFSNSLVPGGFLAVGVKETLNNSSLSNKFTLFNESERIYKRKSV</sequence>
<dbReference type="PANTHER" id="PTHR24422">
    <property type="entry name" value="CHEMOTAXIS PROTEIN METHYLTRANSFERASE"/>
    <property type="match status" value="1"/>
</dbReference>